<dbReference type="GO" id="GO:0016779">
    <property type="term" value="F:nucleotidyltransferase activity"/>
    <property type="evidence" value="ECO:0007669"/>
    <property type="project" value="UniProtKB-ARBA"/>
</dbReference>
<accession>A0A172YEN6</accession>
<evidence type="ECO:0000259" key="2">
    <source>
        <dbReference type="Pfam" id="PF12804"/>
    </source>
</evidence>
<organism evidence="3 4">
    <name type="scientific">Halotalea alkalilenta</name>
    <dbReference type="NCBI Taxonomy" id="376489"/>
    <lineage>
        <taxon>Bacteria</taxon>
        <taxon>Pseudomonadati</taxon>
        <taxon>Pseudomonadota</taxon>
        <taxon>Gammaproteobacteria</taxon>
        <taxon>Oceanospirillales</taxon>
        <taxon>Halomonadaceae</taxon>
        <taxon>Halotalea</taxon>
    </lineage>
</organism>
<dbReference type="KEGG" id="haa:A5892_09580"/>
<dbReference type="Proteomes" id="UP000077875">
    <property type="component" value="Chromosome"/>
</dbReference>
<dbReference type="CDD" id="cd04182">
    <property type="entry name" value="GT_2_like_f"/>
    <property type="match status" value="1"/>
</dbReference>
<dbReference type="SUPFAM" id="SSF53448">
    <property type="entry name" value="Nucleotide-diphospho-sugar transferases"/>
    <property type="match status" value="1"/>
</dbReference>
<evidence type="ECO:0000313" key="3">
    <source>
        <dbReference type="EMBL" id="ANF57684.1"/>
    </source>
</evidence>
<dbReference type="Pfam" id="PF12804">
    <property type="entry name" value="NTP_transf_3"/>
    <property type="match status" value="1"/>
</dbReference>
<keyword evidence="1" id="KW-0460">Magnesium</keyword>
<dbReference type="STRING" id="376489.A5892_09580"/>
<dbReference type="AlphaFoldDB" id="A0A172YEN6"/>
<proteinExistence type="predicted"/>
<evidence type="ECO:0000256" key="1">
    <source>
        <dbReference type="ARBA" id="ARBA00022842"/>
    </source>
</evidence>
<name>A0A172YEN6_9GAMM</name>
<reference evidence="3 4" key="1">
    <citation type="submission" date="2016-04" db="EMBL/GenBank/DDBJ databases">
        <title>Complete Genome Sequence of Halotalea alkalilenta IHB B 13600.</title>
        <authorList>
            <person name="Swarnkar M.K."/>
            <person name="Sharma A."/>
            <person name="Kaushal K."/>
            <person name="Soni R."/>
            <person name="Rana S."/>
            <person name="Singh A.K."/>
            <person name="Gulati A."/>
        </authorList>
    </citation>
    <scope>NUCLEOTIDE SEQUENCE [LARGE SCALE GENOMIC DNA]</scope>
    <source>
        <strain evidence="3 4">IHB B 13600</strain>
    </source>
</reference>
<dbReference type="PANTHER" id="PTHR43777:SF1">
    <property type="entry name" value="MOLYBDENUM COFACTOR CYTIDYLYLTRANSFERASE"/>
    <property type="match status" value="1"/>
</dbReference>
<dbReference type="InterPro" id="IPR025877">
    <property type="entry name" value="MobA-like_NTP_Trfase"/>
</dbReference>
<feature type="domain" description="MobA-like NTP transferase" evidence="2">
    <location>
        <begin position="2"/>
        <end position="160"/>
    </location>
</feature>
<gene>
    <name evidence="3" type="ORF">A5892_09580</name>
</gene>
<sequence length="189" mass="20258">MLVLAAGRARRFGADKRVARLDDGRGLLEASLAALEGVDAERFVALRAGETLAGLAPGSHGWRTLALAESEQGMGATLAAAVTRISIASRASALLVQLGDMPWVAARTLEALIDHIDERRIVRPLHHGRGGHPVLFGRRFWPALCSLEGDRGARPVLERAGEALIELECLDPGVLADVDRCEALHWPRG</sequence>
<keyword evidence="4" id="KW-1185">Reference proteome</keyword>
<dbReference type="PANTHER" id="PTHR43777">
    <property type="entry name" value="MOLYBDENUM COFACTOR CYTIDYLYLTRANSFERASE"/>
    <property type="match status" value="1"/>
</dbReference>
<dbReference type="InterPro" id="IPR029044">
    <property type="entry name" value="Nucleotide-diphossugar_trans"/>
</dbReference>
<dbReference type="EMBL" id="CP015243">
    <property type="protein sequence ID" value="ANF57684.1"/>
    <property type="molecule type" value="Genomic_DNA"/>
</dbReference>
<protein>
    <recommendedName>
        <fullName evidence="2">MobA-like NTP transferase domain-containing protein</fullName>
    </recommendedName>
</protein>
<evidence type="ECO:0000313" key="4">
    <source>
        <dbReference type="Proteomes" id="UP000077875"/>
    </source>
</evidence>
<dbReference type="Gene3D" id="3.90.550.10">
    <property type="entry name" value="Spore Coat Polysaccharide Biosynthesis Protein SpsA, Chain A"/>
    <property type="match status" value="1"/>
</dbReference>